<evidence type="ECO:0000313" key="7">
    <source>
        <dbReference type="Proteomes" id="UP000474159"/>
    </source>
</evidence>
<dbReference type="AlphaFoldDB" id="A0A6L3SZ23"/>
<dbReference type="PROSITE" id="PS50122">
    <property type="entry name" value="CHEB"/>
    <property type="match status" value="1"/>
</dbReference>
<dbReference type="EC" id="3.1.1.61" evidence="2"/>
<dbReference type="Proteomes" id="UP000474159">
    <property type="component" value="Unassembled WGS sequence"/>
</dbReference>
<dbReference type="CDD" id="cd16433">
    <property type="entry name" value="CheB"/>
    <property type="match status" value="1"/>
</dbReference>
<dbReference type="InterPro" id="IPR035909">
    <property type="entry name" value="CheB_C"/>
</dbReference>
<dbReference type="GO" id="GO:0008984">
    <property type="term" value="F:protein-glutamate methylesterase activity"/>
    <property type="evidence" value="ECO:0007669"/>
    <property type="project" value="UniProtKB-EC"/>
</dbReference>
<dbReference type="GO" id="GO:0006935">
    <property type="term" value="P:chemotaxis"/>
    <property type="evidence" value="ECO:0007669"/>
    <property type="project" value="UniProtKB-UniRule"/>
</dbReference>
<sequence>MRAMDPWTVAIGSSGGRGLDDLTALLTDLPPLFAAVVLVVLHRPPDRISHLQAVLARTARIPVVVALQGEHFEAGTAYIGDPDDHLILGARTFGALVNDPTGQYRNRTIDLLFHSVAQHGGERIIGVVLSGALDDGSRGLAAIRRAGGITMVMAPSGWVWQGMPENAIAYDGGVDLIGDSREIARAIVEIVRDGPARLRAEPPVFPFWRPGEA</sequence>
<dbReference type="Pfam" id="PF01339">
    <property type="entry name" value="CheB_methylest"/>
    <property type="match status" value="1"/>
</dbReference>
<evidence type="ECO:0000256" key="1">
    <source>
        <dbReference type="ARBA" id="ARBA00022801"/>
    </source>
</evidence>
<evidence type="ECO:0000256" key="4">
    <source>
        <dbReference type="PROSITE-ProRule" id="PRU00050"/>
    </source>
</evidence>
<evidence type="ECO:0000256" key="3">
    <source>
        <dbReference type="ARBA" id="ARBA00048267"/>
    </source>
</evidence>
<keyword evidence="1 4" id="KW-0378">Hydrolase</keyword>
<feature type="active site" evidence="4">
    <location>
        <position position="42"/>
    </location>
</feature>
<proteinExistence type="predicted"/>
<evidence type="ECO:0000313" key="6">
    <source>
        <dbReference type="EMBL" id="KAB1077512.1"/>
    </source>
</evidence>
<evidence type="ECO:0000259" key="5">
    <source>
        <dbReference type="PROSITE" id="PS50122"/>
    </source>
</evidence>
<organism evidence="6 7">
    <name type="scientific">Methylobacterium soli</name>
    <dbReference type="NCBI Taxonomy" id="553447"/>
    <lineage>
        <taxon>Bacteria</taxon>
        <taxon>Pseudomonadati</taxon>
        <taxon>Pseudomonadota</taxon>
        <taxon>Alphaproteobacteria</taxon>
        <taxon>Hyphomicrobiales</taxon>
        <taxon>Methylobacteriaceae</taxon>
        <taxon>Methylobacterium</taxon>
    </lineage>
</organism>
<accession>A0A6L3SZ23</accession>
<protein>
    <recommendedName>
        <fullName evidence="2">protein-glutamate methylesterase</fullName>
        <ecNumber evidence="2">3.1.1.61</ecNumber>
    </recommendedName>
</protein>
<gene>
    <name evidence="6" type="ORF">F6X53_18540</name>
</gene>
<name>A0A6L3SZ23_9HYPH</name>
<dbReference type="InterPro" id="IPR000673">
    <property type="entry name" value="Sig_transdc_resp-reg_Me-estase"/>
</dbReference>
<feature type="domain" description="CheB-type methylesterase" evidence="5">
    <location>
        <begin position="9"/>
        <end position="194"/>
    </location>
</feature>
<comment type="caution">
    <text evidence="6">The sequence shown here is derived from an EMBL/GenBank/DDBJ whole genome shotgun (WGS) entry which is preliminary data.</text>
</comment>
<keyword evidence="7" id="KW-1185">Reference proteome</keyword>
<dbReference type="Gene3D" id="3.40.50.180">
    <property type="entry name" value="Methylesterase CheB, C-terminal domain"/>
    <property type="match status" value="1"/>
</dbReference>
<feature type="active site" evidence="4">
    <location>
        <position position="135"/>
    </location>
</feature>
<comment type="catalytic activity">
    <reaction evidence="3">
        <text>[protein]-L-glutamate 5-O-methyl ester + H2O = L-glutamyl-[protein] + methanol + H(+)</text>
        <dbReference type="Rhea" id="RHEA:23236"/>
        <dbReference type="Rhea" id="RHEA-COMP:10208"/>
        <dbReference type="Rhea" id="RHEA-COMP:10311"/>
        <dbReference type="ChEBI" id="CHEBI:15377"/>
        <dbReference type="ChEBI" id="CHEBI:15378"/>
        <dbReference type="ChEBI" id="CHEBI:17790"/>
        <dbReference type="ChEBI" id="CHEBI:29973"/>
        <dbReference type="ChEBI" id="CHEBI:82795"/>
        <dbReference type="EC" id="3.1.1.61"/>
    </reaction>
</comment>
<dbReference type="GO" id="GO:0005737">
    <property type="term" value="C:cytoplasm"/>
    <property type="evidence" value="ECO:0007669"/>
    <property type="project" value="InterPro"/>
</dbReference>
<evidence type="ECO:0000256" key="2">
    <source>
        <dbReference type="ARBA" id="ARBA00039140"/>
    </source>
</evidence>
<dbReference type="SUPFAM" id="SSF52738">
    <property type="entry name" value="Methylesterase CheB, C-terminal domain"/>
    <property type="match status" value="1"/>
</dbReference>
<keyword evidence="4" id="KW-0145">Chemotaxis</keyword>
<dbReference type="OrthoDB" id="9791760at2"/>
<dbReference type="EMBL" id="VZZK01000020">
    <property type="protein sequence ID" value="KAB1077512.1"/>
    <property type="molecule type" value="Genomic_DNA"/>
</dbReference>
<dbReference type="PANTHER" id="PTHR42872:SF6">
    <property type="entry name" value="PROTEIN-GLUTAMATE METHYLESTERASE_PROTEIN-GLUTAMINE GLUTAMINASE"/>
    <property type="match status" value="1"/>
</dbReference>
<feature type="active site" evidence="4">
    <location>
        <position position="14"/>
    </location>
</feature>
<dbReference type="GO" id="GO:0000156">
    <property type="term" value="F:phosphorelay response regulator activity"/>
    <property type="evidence" value="ECO:0007669"/>
    <property type="project" value="InterPro"/>
</dbReference>
<reference evidence="6 7" key="1">
    <citation type="submission" date="2019-09" db="EMBL/GenBank/DDBJ databases">
        <title>YIM 48816 draft genome.</title>
        <authorList>
            <person name="Jiang L."/>
        </authorList>
    </citation>
    <scope>NUCLEOTIDE SEQUENCE [LARGE SCALE GENOMIC DNA]</scope>
    <source>
        <strain evidence="6 7">YIM 48816</strain>
    </source>
</reference>
<dbReference type="PANTHER" id="PTHR42872">
    <property type="entry name" value="PROTEIN-GLUTAMATE METHYLESTERASE/PROTEIN-GLUTAMINE GLUTAMINASE"/>
    <property type="match status" value="1"/>
</dbReference>